<dbReference type="SUPFAM" id="SSF53335">
    <property type="entry name" value="S-adenosyl-L-methionine-dependent methyltransferases"/>
    <property type="match status" value="1"/>
</dbReference>
<accession>A0ABM3CW17</accession>
<evidence type="ECO:0000313" key="3">
    <source>
        <dbReference type="RefSeq" id="XP_045550725.1"/>
    </source>
</evidence>
<gene>
    <name evidence="3" type="primary">LOC123726771</name>
</gene>
<organism evidence="2 3">
    <name type="scientific">Salmo salar</name>
    <name type="common">Atlantic salmon</name>
    <dbReference type="NCBI Taxonomy" id="8030"/>
    <lineage>
        <taxon>Eukaryota</taxon>
        <taxon>Metazoa</taxon>
        <taxon>Chordata</taxon>
        <taxon>Craniata</taxon>
        <taxon>Vertebrata</taxon>
        <taxon>Euteleostomi</taxon>
        <taxon>Actinopterygii</taxon>
        <taxon>Neopterygii</taxon>
        <taxon>Teleostei</taxon>
        <taxon>Protacanthopterygii</taxon>
        <taxon>Salmoniformes</taxon>
        <taxon>Salmonidae</taxon>
        <taxon>Salmoninae</taxon>
        <taxon>Salmo</taxon>
    </lineage>
</organism>
<keyword evidence="2" id="KW-1185">Reference proteome</keyword>
<dbReference type="RefSeq" id="XP_045550725.1">
    <property type="nucleotide sequence ID" value="XM_045694769.1"/>
</dbReference>
<protein>
    <submittedName>
        <fullName evidence="3">Uncharacterized protein</fullName>
    </submittedName>
</protein>
<keyword evidence="1" id="KW-0949">S-adenosyl-L-methionine</keyword>
<evidence type="ECO:0000256" key="1">
    <source>
        <dbReference type="ARBA" id="ARBA00022691"/>
    </source>
</evidence>
<dbReference type="GeneID" id="123726771"/>
<evidence type="ECO:0000313" key="2">
    <source>
        <dbReference type="Proteomes" id="UP001652741"/>
    </source>
</evidence>
<proteinExistence type="predicted"/>
<name>A0ABM3CW17_SALSA</name>
<reference evidence="3" key="1">
    <citation type="submission" date="2025-08" db="UniProtKB">
        <authorList>
            <consortium name="RefSeq"/>
        </authorList>
    </citation>
    <scope>IDENTIFICATION</scope>
</reference>
<dbReference type="InterPro" id="IPR029063">
    <property type="entry name" value="SAM-dependent_MTases_sf"/>
</dbReference>
<dbReference type="PANTHER" id="PTHR13600:SF33">
    <property type="entry name" value="LEUCINE CARBOXYL METHYLTRANSFERASE 1"/>
    <property type="match status" value="1"/>
</dbReference>
<dbReference type="Proteomes" id="UP001652741">
    <property type="component" value="Chromosome ssa01"/>
</dbReference>
<dbReference type="PANTHER" id="PTHR13600">
    <property type="entry name" value="LEUCINE CARBOXYL METHYLTRANSFERASE"/>
    <property type="match status" value="1"/>
</dbReference>
<dbReference type="Gene3D" id="3.40.50.150">
    <property type="entry name" value="Vaccinia Virus protein VP39"/>
    <property type="match status" value="1"/>
</dbReference>
<sequence length="240" mass="27124">MTKFAHEGPPRHLPVQLSTAQLLPMLFLSECVLVYVTPDQSSKQVSMMDRFGQVMIENLQRRQCNLAGVGGCQSLESQKEHFLKTGWENVDDLDMMTVYSVIPQDDVARIEHLEFLDEKELLQQLLQHSVSAAPPRTSSSRTLTSCFLNLDCLVLSLFLCAMINTIKRGEKKPINTFTSDSSLVCLSALWEMHGISRILLNVFPLHPIRATTVSQHAFVKEKGCFRWKCDTVHSESIQTT</sequence>
<dbReference type="InterPro" id="IPR016651">
    <property type="entry name" value="LCMT1"/>
</dbReference>